<reference evidence="1" key="1">
    <citation type="submission" date="2019-04" db="EMBL/GenBank/DDBJ databases">
        <title>Microbes associate with the intestines of laboratory mice.</title>
        <authorList>
            <person name="Navarre W."/>
            <person name="Wong E."/>
            <person name="Huang K."/>
            <person name="Tropini C."/>
            <person name="Ng K."/>
            <person name="Yu B."/>
        </authorList>
    </citation>
    <scope>NUCLEOTIDE SEQUENCE</scope>
    <source>
        <strain evidence="1">NM01_1-7b</strain>
    </source>
</reference>
<evidence type="ECO:0000313" key="1">
    <source>
        <dbReference type="EMBL" id="TGY91420.1"/>
    </source>
</evidence>
<comment type="caution">
    <text evidence="1">The sequence shown here is derived from an EMBL/GenBank/DDBJ whole genome shotgun (WGS) entry which is preliminary data.</text>
</comment>
<evidence type="ECO:0000313" key="2">
    <source>
        <dbReference type="Proteomes" id="UP000304953"/>
    </source>
</evidence>
<proteinExistence type="predicted"/>
<keyword evidence="2" id="KW-1185">Reference proteome</keyword>
<name>A0AC61RQZ6_9FIRM</name>
<gene>
    <name evidence="1" type="ORF">E5329_21185</name>
</gene>
<dbReference type="EMBL" id="SRYA01000058">
    <property type="protein sequence ID" value="TGY91420.1"/>
    <property type="molecule type" value="Genomic_DNA"/>
</dbReference>
<organism evidence="1 2">
    <name type="scientific">Petralouisia muris</name>
    <dbReference type="NCBI Taxonomy" id="3032872"/>
    <lineage>
        <taxon>Bacteria</taxon>
        <taxon>Bacillati</taxon>
        <taxon>Bacillota</taxon>
        <taxon>Clostridia</taxon>
        <taxon>Lachnospirales</taxon>
        <taxon>Lachnospiraceae</taxon>
        <taxon>Petralouisia</taxon>
    </lineage>
</organism>
<protein>
    <submittedName>
        <fullName evidence="1">Uncharacterized protein</fullName>
    </submittedName>
</protein>
<accession>A0AC61RQZ6</accession>
<dbReference type="Proteomes" id="UP000304953">
    <property type="component" value="Unassembled WGS sequence"/>
</dbReference>
<sequence length="118" mass="14077">MNLNKIKSILPDFQMSHFNMFDTIIFLKWETTLDNNSWEEHTNLILGMTSPDNYKIFIEFVDVNSWRFHGSGKISGFYIKDMTVRGYENNSKYEVGDYEENEIDFYCSDVIIKSFERQ</sequence>